<dbReference type="PROSITE" id="PS51375">
    <property type="entry name" value="PPR"/>
    <property type="match status" value="4"/>
</dbReference>
<evidence type="ECO:0008006" key="5">
    <source>
        <dbReference type="Google" id="ProtNLM"/>
    </source>
</evidence>
<sequence length="559" mass="62584">MPITKHKILALLKACSQRKDAGRSCRRLHYLMTRLGYDSSPFLSDHLIRLLGSYASLLEANLVFCLASRPCVFTWQAILSAHCSHGEYCMTLLLYYKMLDHGICADRVTYLCVLKACAALQDDKQAYIFHRYIVDSQNDRDIKIGNMLVYTYANCARLDDATSVFSRLRQKTVVSWTAIIATYVQHGYDTVALEQFQSMMRNGVIPDDFAFTSALKACTNLVNVQSGRLIHSWTVLHGLEVTVAVGSAIIDMYGKCGSIAEAQDVFNKLSSKNIVTWNAMITAYCEHGKMICAQELFDTMGNNFIQQNVISWNAMISGYTKCNKAFASIELYQRMQYRNIKPDAVTYLCALKACASVGALVNGRIVHKKIHACGLDSTLAIGNTLIDMYCKCCSLKEALEVLSAMPQRDVISWGAVIGGLTQHSRYELALQCFQDMQEEGIRPVYDTYVSVLTACKCLKHVDEGYYYFKSMQEKHGIKPGMVHFNCMIDLLGHAGSLHEAVRMLHMIPSLSNLQGWMSLLTASKKFGNTELAYACFDQVVRLDPSISSSYVIMSSAYNN</sequence>
<feature type="repeat" description="PPR" evidence="2">
    <location>
        <begin position="273"/>
        <end position="307"/>
    </location>
</feature>
<dbReference type="InterPro" id="IPR011990">
    <property type="entry name" value="TPR-like_helical_dom_sf"/>
</dbReference>
<comment type="caution">
    <text evidence="3">The sequence shown here is derived from an EMBL/GenBank/DDBJ whole genome shotgun (WGS) entry which is preliminary data.</text>
</comment>
<keyword evidence="4" id="KW-1185">Reference proteome</keyword>
<keyword evidence="1" id="KW-0677">Repeat</keyword>
<evidence type="ECO:0000256" key="2">
    <source>
        <dbReference type="PROSITE-ProRule" id="PRU00708"/>
    </source>
</evidence>
<dbReference type="EMBL" id="CM035416">
    <property type="protein sequence ID" value="KAH7425129.1"/>
    <property type="molecule type" value="Genomic_DNA"/>
</dbReference>
<dbReference type="GO" id="GO:0048731">
    <property type="term" value="P:system development"/>
    <property type="evidence" value="ECO:0007669"/>
    <property type="project" value="UniProtKB-ARBA"/>
</dbReference>
<proteinExistence type="predicted"/>
<dbReference type="FunFam" id="1.25.40.10:FF:000158">
    <property type="entry name" value="pentatricopeptide repeat-containing protein At2g33680"/>
    <property type="match status" value="1"/>
</dbReference>
<dbReference type="AlphaFoldDB" id="A0A8T2TXA8"/>
<dbReference type="PANTHER" id="PTHR47926">
    <property type="entry name" value="PENTATRICOPEPTIDE REPEAT-CONTAINING PROTEIN"/>
    <property type="match status" value="1"/>
</dbReference>
<dbReference type="Pfam" id="PF01535">
    <property type="entry name" value="PPR"/>
    <property type="match status" value="4"/>
</dbReference>
<dbReference type="GO" id="GO:0009451">
    <property type="term" value="P:RNA modification"/>
    <property type="evidence" value="ECO:0007669"/>
    <property type="project" value="InterPro"/>
</dbReference>
<dbReference type="NCBIfam" id="TIGR00756">
    <property type="entry name" value="PPR"/>
    <property type="match status" value="5"/>
</dbReference>
<protein>
    <recommendedName>
        <fullName evidence="5">Pentatricopeptide repeat-containing protein</fullName>
    </recommendedName>
</protein>
<dbReference type="InterPro" id="IPR002885">
    <property type="entry name" value="PPR_rpt"/>
</dbReference>
<evidence type="ECO:0000256" key="1">
    <source>
        <dbReference type="ARBA" id="ARBA00022737"/>
    </source>
</evidence>
<feature type="repeat" description="PPR" evidence="2">
    <location>
        <begin position="308"/>
        <end position="342"/>
    </location>
</feature>
<dbReference type="FunFam" id="1.25.40.10:FF:000393">
    <property type="entry name" value="Pentatricopeptide repeat-containing protein At1g20230"/>
    <property type="match status" value="1"/>
</dbReference>
<evidence type="ECO:0000313" key="4">
    <source>
        <dbReference type="Proteomes" id="UP000825935"/>
    </source>
</evidence>
<name>A0A8T2TXA8_CERRI</name>
<dbReference type="InterPro" id="IPR046960">
    <property type="entry name" value="PPR_At4g14850-like_plant"/>
</dbReference>
<gene>
    <name evidence="3" type="ORF">KP509_11G040900</name>
</gene>
<dbReference type="OMA" id="GIQVHSH"/>
<feature type="repeat" description="PPR" evidence="2">
    <location>
        <begin position="409"/>
        <end position="443"/>
    </location>
</feature>
<dbReference type="Gene3D" id="1.25.40.10">
    <property type="entry name" value="Tetratricopeptide repeat domain"/>
    <property type="match status" value="4"/>
</dbReference>
<reference evidence="3" key="1">
    <citation type="submission" date="2021-08" db="EMBL/GenBank/DDBJ databases">
        <title>WGS assembly of Ceratopteris richardii.</title>
        <authorList>
            <person name="Marchant D.B."/>
            <person name="Chen G."/>
            <person name="Jenkins J."/>
            <person name="Shu S."/>
            <person name="Leebens-Mack J."/>
            <person name="Grimwood J."/>
            <person name="Schmutz J."/>
            <person name="Soltis P."/>
            <person name="Soltis D."/>
            <person name="Chen Z.-H."/>
        </authorList>
    </citation>
    <scope>NUCLEOTIDE SEQUENCE</scope>
    <source>
        <strain evidence="3">Whitten #5841</strain>
        <tissue evidence="3">Leaf</tissue>
    </source>
</reference>
<feature type="repeat" description="PPR" evidence="2">
    <location>
        <begin position="172"/>
        <end position="206"/>
    </location>
</feature>
<dbReference type="GO" id="GO:0003723">
    <property type="term" value="F:RNA binding"/>
    <property type="evidence" value="ECO:0007669"/>
    <property type="project" value="InterPro"/>
</dbReference>
<dbReference type="Proteomes" id="UP000825935">
    <property type="component" value="Chromosome 11"/>
</dbReference>
<evidence type="ECO:0000313" key="3">
    <source>
        <dbReference type="EMBL" id="KAH7425129.1"/>
    </source>
</evidence>
<organism evidence="3 4">
    <name type="scientific">Ceratopteris richardii</name>
    <name type="common">Triangle waterfern</name>
    <dbReference type="NCBI Taxonomy" id="49495"/>
    <lineage>
        <taxon>Eukaryota</taxon>
        <taxon>Viridiplantae</taxon>
        <taxon>Streptophyta</taxon>
        <taxon>Embryophyta</taxon>
        <taxon>Tracheophyta</taxon>
        <taxon>Polypodiopsida</taxon>
        <taxon>Polypodiidae</taxon>
        <taxon>Polypodiales</taxon>
        <taxon>Pteridineae</taxon>
        <taxon>Pteridaceae</taxon>
        <taxon>Parkerioideae</taxon>
        <taxon>Ceratopteris</taxon>
    </lineage>
</organism>
<dbReference type="OrthoDB" id="185373at2759"/>
<accession>A0A8T2TXA8</accession>
<dbReference type="Pfam" id="PF13041">
    <property type="entry name" value="PPR_2"/>
    <property type="match status" value="2"/>
</dbReference>